<evidence type="ECO:0000313" key="2">
    <source>
        <dbReference type="EMBL" id="EON73085.1"/>
    </source>
</evidence>
<dbReference type="eggNOG" id="COG0730">
    <property type="taxonomic scope" value="Bacteria"/>
</dbReference>
<dbReference type="EMBL" id="AQPX01000014">
    <property type="protein sequence ID" value="EON73085.1"/>
    <property type="molecule type" value="Genomic_DNA"/>
</dbReference>
<keyword evidence="1" id="KW-0812">Transmembrane</keyword>
<name>R7ZG56_LYSSH</name>
<keyword evidence="1" id="KW-0472">Membrane</keyword>
<protein>
    <submittedName>
        <fullName evidence="2">Permease</fullName>
    </submittedName>
</protein>
<feature type="transmembrane region" description="Helical" evidence="1">
    <location>
        <begin position="6"/>
        <end position="24"/>
    </location>
</feature>
<dbReference type="AlphaFoldDB" id="R7ZG56"/>
<dbReference type="Proteomes" id="UP000013911">
    <property type="component" value="Unassembled WGS sequence"/>
</dbReference>
<reference evidence="2 3" key="1">
    <citation type="submission" date="2013-04" db="EMBL/GenBank/DDBJ databases">
        <title>Draft genome of the heavy metal tolerant bacterium Lysinibacillus sphaericus strain OT4b.31.</title>
        <authorList>
            <person name="Pena-Montenegro T.D."/>
            <person name="Dussan J."/>
        </authorList>
    </citation>
    <scope>NUCLEOTIDE SEQUENCE [LARGE SCALE GENOMIC DNA]</scope>
    <source>
        <strain evidence="2 3">OT4b.31</strain>
    </source>
</reference>
<keyword evidence="1" id="KW-1133">Transmembrane helix</keyword>
<proteinExistence type="predicted"/>
<accession>R7ZG56</accession>
<gene>
    <name evidence="2" type="ORF">H131_08628</name>
</gene>
<organism evidence="2 3">
    <name type="scientific">Lysinibacillus sphaericus OT4b.31</name>
    <dbReference type="NCBI Taxonomy" id="1285586"/>
    <lineage>
        <taxon>Bacteria</taxon>
        <taxon>Bacillati</taxon>
        <taxon>Bacillota</taxon>
        <taxon>Bacilli</taxon>
        <taxon>Bacillales</taxon>
        <taxon>Bacillaceae</taxon>
        <taxon>Lysinibacillus</taxon>
    </lineage>
</organism>
<comment type="caution">
    <text evidence="2">The sequence shown here is derived from an EMBL/GenBank/DDBJ whole genome shotgun (WGS) entry which is preliminary data.</text>
</comment>
<dbReference type="PATRIC" id="fig|1285586.5.peg.1749"/>
<evidence type="ECO:0000256" key="1">
    <source>
        <dbReference type="SAM" id="Phobius"/>
    </source>
</evidence>
<dbReference type="HOGENOM" id="CLU_3063146_0_0_9"/>
<evidence type="ECO:0000313" key="3">
    <source>
        <dbReference type="Proteomes" id="UP000013911"/>
    </source>
</evidence>
<sequence>MNWEIAIPVTVGSILGSFIGLKILPYIKGKWIQTLLPIIFFLLIVQVVSDLLF</sequence>
<feature type="transmembrane region" description="Helical" evidence="1">
    <location>
        <begin position="31"/>
        <end position="49"/>
    </location>
</feature>